<accession>A0A239LPF9</accession>
<protein>
    <submittedName>
        <fullName evidence="6">Uncharacterized conserved protein, contains HEPN domain</fullName>
    </submittedName>
</protein>
<organism evidence="6 7">
    <name type="scientific">Granulicella rosea</name>
    <dbReference type="NCBI Taxonomy" id="474952"/>
    <lineage>
        <taxon>Bacteria</taxon>
        <taxon>Pseudomonadati</taxon>
        <taxon>Acidobacteriota</taxon>
        <taxon>Terriglobia</taxon>
        <taxon>Terriglobales</taxon>
        <taxon>Acidobacteriaceae</taxon>
        <taxon>Granulicella</taxon>
    </lineage>
</organism>
<dbReference type="GO" id="GO:0000166">
    <property type="term" value="F:nucleotide binding"/>
    <property type="evidence" value="ECO:0007669"/>
    <property type="project" value="UniProtKB-KW"/>
</dbReference>
<dbReference type="AlphaFoldDB" id="A0A239LPF9"/>
<dbReference type="PANTHER" id="PTHR34139">
    <property type="entry name" value="UPF0331 PROTEIN MJ0127"/>
    <property type="match status" value="1"/>
</dbReference>
<keyword evidence="5" id="KW-0378">Hydrolase</keyword>
<dbReference type="Proteomes" id="UP000198356">
    <property type="component" value="Unassembled WGS sequence"/>
</dbReference>
<dbReference type="InterPro" id="IPR008201">
    <property type="entry name" value="HepT-like"/>
</dbReference>
<dbReference type="InterPro" id="IPR051813">
    <property type="entry name" value="HepT_RNase_toxin"/>
</dbReference>
<keyword evidence="1" id="KW-0597">Phosphoprotein</keyword>
<keyword evidence="2" id="KW-1277">Toxin-antitoxin system</keyword>
<reference evidence="6 7" key="1">
    <citation type="submission" date="2017-06" db="EMBL/GenBank/DDBJ databases">
        <authorList>
            <person name="Kim H.J."/>
            <person name="Triplett B.A."/>
        </authorList>
    </citation>
    <scope>NUCLEOTIDE SEQUENCE [LARGE SCALE GENOMIC DNA]</scope>
    <source>
        <strain evidence="6 7">DSM 18704</strain>
    </source>
</reference>
<evidence type="ECO:0000256" key="5">
    <source>
        <dbReference type="ARBA" id="ARBA00022801"/>
    </source>
</evidence>
<sequence>MHFQDILTAIALIESFLAGFDFAAYENDQKTRSAVERQLQIVTEAAYRLGDEGGALCPGPDWKGLMGMGNILRHGYHRVDDRIVWDTVQLDLPFLKESVQRALAMMVP</sequence>
<dbReference type="GO" id="GO:0110001">
    <property type="term" value="C:toxin-antitoxin complex"/>
    <property type="evidence" value="ECO:0007669"/>
    <property type="project" value="InterPro"/>
</dbReference>
<gene>
    <name evidence="6" type="ORF">SAMN05421770_107148</name>
</gene>
<dbReference type="RefSeq" id="WP_089409763.1">
    <property type="nucleotide sequence ID" value="NZ_FZOU01000007.1"/>
</dbReference>
<dbReference type="EMBL" id="FZOU01000007">
    <property type="protein sequence ID" value="SNT31768.1"/>
    <property type="molecule type" value="Genomic_DNA"/>
</dbReference>
<evidence type="ECO:0000313" key="6">
    <source>
        <dbReference type="EMBL" id="SNT31768.1"/>
    </source>
</evidence>
<proteinExistence type="predicted"/>
<evidence type="ECO:0000256" key="1">
    <source>
        <dbReference type="ARBA" id="ARBA00022553"/>
    </source>
</evidence>
<dbReference type="GO" id="GO:0004540">
    <property type="term" value="F:RNA nuclease activity"/>
    <property type="evidence" value="ECO:0007669"/>
    <property type="project" value="InterPro"/>
</dbReference>
<evidence type="ECO:0000256" key="2">
    <source>
        <dbReference type="ARBA" id="ARBA00022649"/>
    </source>
</evidence>
<keyword evidence="4" id="KW-0547">Nucleotide-binding</keyword>
<keyword evidence="7" id="KW-1185">Reference proteome</keyword>
<evidence type="ECO:0000256" key="4">
    <source>
        <dbReference type="ARBA" id="ARBA00022741"/>
    </source>
</evidence>
<name>A0A239LPF9_9BACT</name>
<evidence type="ECO:0000313" key="7">
    <source>
        <dbReference type="Proteomes" id="UP000198356"/>
    </source>
</evidence>
<evidence type="ECO:0000256" key="3">
    <source>
        <dbReference type="ARBA" id="ARBA00022722"/>
    </source>
</evidence>
<dbReference type="OrthoDB" id="9810538at2"/>
<dbReference type="PANTHER" id="PTHR34139:SF1">
    <property type="entry name" value="RNASE MJ1380-RELATED"/>
    <property type="match status" value="1"/>
</dbReference>
<dbReference type="Pfam" id="PF01934">
    <property type="entry name" value="HepT-like"/>
    <property type="match status" value="1"/>
</dbReference>
<keyword evidence="3" id="KW-0540">Nuclease</keyword>
<dbReference type="GO" id="GO:0016787">
    <property type="term" value="F:hydrolase activity"/>
    <property type="evidence" value="ECO:0007669"/>
    <property type="project" value="UniProtKB-KW"/>
</dbReference>